<reference evidence="3 4" key="1">
    <citation type="submission" date="2024-10" db="EMBL/GenBank/DDBJ databases">
        <title>Updated reference genomes for cyclostephanoid diatoms.</title>
        <authorList>
            <person name="Roberts W.R."/>
            <person name="Alverson A.J."/>
        </authorList>
    </citation>
    <scope>NUCLEOTIDE SEQUENCE [LARGE SCALE GENOMIC DNA]</scope>
    <source>
        <strain evidence="3 4">AJA010-31</strain>
    </source>
</reference>
<name>A0ABD3QYZ1_9STRA</name>
<gene>
    <name evidence="3" type="ORF">ACHAWO_006218</name>
</gene>
<dbReference type="PANTHER" id="PTHR45713:SF6">
    <property type="entry name" value="F5_8 TYPE C DOMAIN-CONTAINING PROTEIN"/>
    <property type="match status" value="1"/>
</dbReference>
<evidence type="ECO:0000259" key="2">
    <source>
        <dbReference type="SMART" id="SM00495"/>
    </source>
</evidence>
<dbReference type="Gene3D" id="2.60.120.260">
    <property type="entry name" value="Galactose-binding domain-like"/>
    <property type="match status" value="1"/>
</dbReference>
<evidence type="ECO:0000313" key="3">
    <source>
        <dbReference type="EMBL" id="KAL3805414.1"/>
    </source>
</evidence>
<feature type="compositionally biased region" description="Low complexity" evidence="1">
    <location>
        <begin position="341"/>
        <end position="354"/>
    </location>
</feature>
<feature type="domain" description="Chitin-binding type-3" evidence="2">
    <location>
        <begin position="200"/>
        <end position="252"/>
    </location>
</feature>
<organism evidence="3 4">
    <name type="scientific">Cyclotella atomus</name>
    <dbReference type="NCBI Taxonomy" id="382360"/>
    <lineage>
        <taxon>Eukaryota</taxon>
        <taxon>Sar</taxon>
        <taxon>Stramenopiles</taxon>
        <taxon>Ochrophyta</taxon>
        <taxon>Bacillariophyta</taxon>
        <taxon>Coscinodiscophyceae</taxon>
        <taxon>Thalassiosirophycidae</taxon>
        <taxon>Stephanodiscales</taxon>
        <taxon>Stephanodiscaceae</taxon>
        <taxon>Cyclotella</taxon>
    </lineage>
</organism>
<dbReference type="Proteomes" id="UP001530400">
    <property type="component" value="Unassembled WGS sequence"/>
</dbReference>
<accession>A0ABD3QYZ1</accession>
<protein>
    <recommendedName>
        <fullName evidence="2">Chitin-binding type-3 domain-containing protein</fullName>
    </recommendedName>
</protein>
<dbReference type="InterPro" id="IPR051941">
    <property type="entry name" value="BG_Antigen-Binding_Lectin"/>
</dbReference>
<evidence type="ECO:0000313" key="4">
    <source>
        <dbReference type="Proteomes" id="UP001530400"/>
    </source>
</evidence>
<dbReference type="SMART" id="SM00495">
    <property type="entry name" value="ChtBD3"/>
    <property type="match status" value="1"/>
</dbReference>
<comment type="caution">
    <text evidence="3">The sequence shown here is derived from an EMBL/GenBank/DDBJ whole genome shotgun (WGS) entry which is preliminary data.</text>
</comment>
<feature type="compositionally biased region" description="Polar residues" evidence="1">
    <location>
        <begin position="356"/>
        <end position="381"/>
    </location>
</feature>
<dbReference type="PANTHER" id="PTHR45713">
    <property type="entry name" value="FTP DOMAIN-CONTAINING PROTEIN"/>
    <property type="match status" value="1"/>
</dbReference>
<dbReference type="AlphaFoldDB" id="A0ABD3QYZ1"/>
<evidence type="ECO:0000256" key="1">
    <source>
        <dbReference type="SAM" id="MobiDB-lite"/>
    </source>
</evidence>
<sequence>MPTSDAISSRLLSSYPFFQPNKPLPQASCVPSARKVKIEALSGQYIQLFSLQVFSSSTGLNLATGKTASQSTTLEDSTPASEAINGSDEYSFSHTRKDDTNAWWEVDLGSVLPVRTIYIGQHKCRYAPDPTWCFCHLGGANFTLIDDAEVIVASYSLDLVCAKRHLIEFDSVEYCESTASPSNSPTIFSPSASPSVEGCPDIFVAGTSYEEGDTVEMNGVVYRCKSWPGSQWCSVSGYEPGGDNSAQAWDIIGYCDGSISPTILPSTPSDAAGCPVAYSSNGNYGAGDKVSVASGAGNAVVYECTQPPNDVYCNQYEPGQFSNLGWAVTGYCDGTIAPTSKSLSSDGPSISPSPFYLNSPSKEPTISPSNSPMIFSPSASPSEAGPN</sequence>
<dbReference type="Gene3D" id="2.10.10.20">
    <property type="entry name" value="Carbohydrate-binding module superfamily 5/12"/>
    <property type="match status" value="1"/>
</dbReference>
<proteinExistence type="predicted"/>
<dbReference type="InterPro" id="IPR008979">
    <property type="entry name" value="Galactose-bd-like_sf"/>
</dbReference>
<dbReference type="EMBL" id="JALLPJ020000005">
    <property type="protein sequence ID" value="KAL3805414.1"/>
    <property type="molecule type" value="Genomic_DNA"/>
</dbReference>
<dbReference type="SUPFAM" id="SSF49785">
    <property type="entry name" value="Galactose-binding domain-like"/>
    <property type="match status" value="1"/>
</dbReference>
<dbReference type="InterPro" id="IPR003610">
    <property type="entry name" value="CBM5/12"/>
</dbReference>
<keyword evidence="4" id="KW-1185">Reference proteome</keyword>
<feature type="region of interest" description="Disordered" evidence="1">
    <location>
        <begin position="341"/>
        <end position="387"/>
    </location>
</feature>